<name>A0A5K7ZQX5_9BACT</name>
<gene>
    <name evidence="2" type="ORF">DSCO28_06990</name>
</gene>
<dbReference type="Gene3D" id="3.30.70.100">
    <property type="match status" value="1"/>
</dbReference>
<dbReference type="InterPro" id="IPR000428">
    <property type="entry name" value="Cu-bd"/>
</dbReference>
<dbReference type="Proteomes" id="UP000425960">
    <property type="component" value="Chromosome"/>
</dbReference>
<dbReference type="PROSITE" id="PS50846">
    <property type="entry name" value="HMA_2"/>
    <property type="match status" value="1"/>
</dbReference>
<dbReference type="GO" id="GO:0005507">
    <property type="term" value="F:copper ion binding"/>
    <property type="evidence" value="ECO:0007669"/>
    <property type="project" value="InterPro"/>
</dbReference>
<reference evidence="2 3" key="1">
    <citation type="submission" date="2019-11" db="EMBL/GenBank/DDBJ databases">
        <title>Comparative genomics of hydrocarbon-degrading Desulfosarcina strains.</title>
        <authorList>
            <person name="Watanabe M."/>
            <person name="Kojima H."/>
            <person name="Fukui M."/>
        </authorList>
    </citation>
    <scope>NUCLEOTIDE SEQUENCE [LARGE SCALE GENOMIC DNA]</scope>
    <source>
        <strain evidence="2 3">28bB2T</strain>
    </source>
</reference>
<accession>A0A5K7ZQX5</accession>
<dbReference type="KEGG" id="dov:DSCO28_06990"/>
<proteinExistence type="predicted"/>
<dbReference type="InterPro" id="IPR006121">
    <property type="entry name" value="HMA_dom"/>
</dbReference>
<dbReference type="InterPro" id="IPR036163">
    <property type="entry name" value="HMA_dom_sf"/>
</dbReference>
<sequence length="68" mass="7077">MAQATLNVPNISCGHCVSAIESELSEAEGVTSVKADATTKTVTVQWDAPASIEGIRAILSEINYPAES</sequence>
<dbReference type="CDD" id="cd00371">
    <property type="entry name" value="HMA"/>
    <property type="match status" value="1"/>
</dbReference>
<evidence type="ECO:0000259" key="1">
    <source>
        <dbReference type="PROSITE" id="PS50846"/>
    </source>
</evidence>
<feature type="domain" description="HMA" evidence="1">
    <location>
        <begin position="2"/>
        <end position="67"/>
    </location>
</feature>
<protein>
    <recommendedName>
        <fullName evidence="1">HMA domain-containing protein</fullName>
    </recommendedName>
</protein>
<evidence type="ECO:0000313" key="3">
    <source>
        <dbReference type="Proteomes" id="UP000425960"/>
    </source>
</evidence>
<dbReference type="AlphaFoldDB" id="A0A5K7ZQX5"/>
<dbReference type="SUPFAM" id="SSF55008">
    <property type="entry name" value="HMA, heavy metal-associated domain"/>
    <property type="match status" value="1"/>
</dbReference>
<dbReference type="EMBL" id="AP021876">
    <property type="protein sequence ID" value="BBO80133.1"/>
    <property type="molecule type" value="Genomic_DNA"/>
</dbReference>
<dbReference type="PRINTS" id="PR00944">
    <property type="entry name" value="CUEXPORT"/>
</dbReference>
<dbReference type="RefSeq" id="WP_155321157.1">
    <property type="nucleotide sequence ID" value="NZ_AP021876.1"/>
</dbReference>
<dbReference type="Pfam" id="PF00403">
    <property type="entry name" value="HMA"/>
    <property type="match status" value="1"/>
</dbReference>
<evidence type="ECO:0000313" key="2">
    <source>
        <dbReference type="EMBL" id="BBO80133.1"/>
    </source>
</evidence>
<dbReference type="GO" id="GO:0006825">
    <property type="term" value="P:copper ion transport"/>
    <property type="evidence" value="ECO:0007669"/>
    <property type="project" value="InterPro"/>
</dbReference>
<organism evidence="2 3">
    <name type="scientific">Desulfosarcina ovata subsp. sediminis</name>
    <dbReference type="NCBI Taxonomy" id="885957"/>
    <lineage>
        <taxon>Bacteria</taxon>
        <taxon>Pseudomonadati</taxon>
        <taxon>Thermodesulfobacteriota</taxon>
        <taxon>Desulfobacteria</taxon>
        <taxon>Desulfobacterales</taxon>
        <taxon>Desulfosarcinaceae</taxon>
        <taxon>Desulfosarcina</taxon>
    </lineage>
</organism>